<evidence type="ECO:0000313" key="2">
    <source>
        <dbReference type="Proteomes" id="UP000182466"/>
    </source>
</evidence>
<proteinExistence type="predicted"/>
<dbReference type="SUPFAM" id="SSF52091">
    <property type="entry name" value="SpoIIaa-like"/>
    <property type="match status" value="2"/>
</dbReference>
<dbReference type="InterPro" id="IPR038396">
    <property type="entry name" value="SpoIIAA-like_sf"/>
</dbReference>
<dbReference type="RefSeq" id="WP_027260619.1">
    <property type="nucleotide sequence ID" value="NZ_FPAW01000002.1"/>
</dbReference>
<gene>
    <name evidence="1" type="ORF">SAMN05216236_102182</name>
</gene>
<dbReference type="InterPro" id="IPR036513">
    <property type="entry name" value="STAS_dom_sf"/>
</dbReference>
<protein>
    <submittedName>
        <fullName evidence="1">SpoIIAA-like</fullName>
    </submittedName>
</protein>
<dbReference type="InterPro" id="IPR021866">
    <property type="entry name" value="SpoIIAA-like"/>
</dbReference>
<dbReference type="OrthoDB" id="9811577at2"/>
<dbReference type="eggNOG" id="ENOG5032Z4S">
    <property type="taxonomic scope" value="Bacteria"/>
</dbReference>
<name>A0A1I6YFL4_9RHOB</name>
<dbReference type="Proteomes" id="UP000182466">
    <property type="component" value="Unassembled WGS sequence"/>
</dbReference>
<sequence>MIEAIPVNDQGVMEIHLTGKLTAPDYHDILAPALDQALTEHHRLRMLVHIGPGFDGFTPGAAWADMRLGLRHWTGFDRIAVVTGSDWIENAVKVMGFALPGPVETFDLDELDEARRWLTESLGSIHVTALDNGVLHVQLMGKLDAEAYERAEDGLDAYVREHGAFKLLLDLREFDGWQGLAALGDHFKLVRDHHHIPTRVAIVGDEGWQKLAQKVLRRFISAESRYFDESRFHEAKQYLA</sequence>
<organism evidence="1 2">
    <name type="scientific">Sedimentitalea nanhaiensis</name>
    <dbReference type="NCBI Taxonomy" id="999627"/>
    <lineage>
        <taxon>Bacteria</taxon>
        <taxon>Pseudomonadati</taxon>
        <taxon>Pseudomonadota</taxon>
        <taxon>Alphaproteobacteria</taxon>
        <taxon>Rhodobacterales</taxon>
        <taxon>Paracoccaceae</taxon>
        <taxon>Sedimentitalea</taxon>
    </lineage>
</organism>
<dbReference type="Pfam" id="PF11964">
    <property type="entry name" value="SpoIIAA-like"/>
    <property type="match status" value="2"/>
</dbReference>
<reference evidence="1 2" key="1">
    <citation type="submission" date="2016-10" db="EMBL/GenBank/DDBJ databases">
        <authorList>
            <person name="de Groot N.N."/>
        </authorList>
    </citation>
    <scope>NUCLEOTIDE SEQUENCE [LARGE SCALE GENOMIC DNA]</scope>
    <source>
        <strain evidence="1 2">CGMCC 1.10959</strain>
    </source>
</reference>
<dbReference type="Gene3D" id="3.40.50.10600">
    <property type="entry name" value="SpoIIaa-like domains"/>
    <property type="match status" value="2"/>
</dbReference>
<accession>A0A1I6YFL4</accession>
<keyword evidence="2" id="KW-1185">Reference proteome</keyword>
<dbReference type="STRING" id="999627.SAMN05216236_102182"/>
<dbReference type="AlphaFoldDB" id="A0A1I6YFL4"/>
<dbReference type="EMBL" id="FPAW01000002">
    <property type="protein sequence ID" value="SFT49121.1"/>
    <property type="molecule type" value="Genomic_DNA"/>
</dbReference>
<evidence type="ECO:0000313" key="1">
    <source>
        <dbReference type="EMBL" id="SFT49121.1"/>
    </source>
</evidence>